<reference evidence="9 10" key="1">
    <citation type="journal article" date="2018" name="J. Microbiol.">
        <title>Baekduia soli gen. nov., sp. nov., a novel bacterium isolated from the soil of Baekdu Mountain and proposal of a novel family name, Baekduiaceae fam. nov.</title>
        <authorList>
            <person name="An D.S."/>
            <person name="Siddiqi M.Z."/>
            <person name="Kim K.H."/>
            <person name="Yu H.S."/>
            <person name="Im W.T."/>
        </authorList>
    </citation>
    <scope>NUCLEOTIDE SEQUENCE [LARGE SCALE GENOMIC DNA]</scope>
    <source>
        <strain evidence="9 10">BR7-21</strain>
    </source>
</reference>
<evidence type="ECO:0000256" key="2">
    <source>
        <dbReference type="ARBA" id="ARBA00008017"/>
    </source>
</evidence>
<feature type="domain" description="Mechanosensitive ion channel MscS" evidence="8">
    <location>
        <begin position="258"/>
        <end position="324"/>
    </location>
</feature>
<keyword evidence="5 7" id="KW-0472">Membrane</keyword>
<proteinExistence type="inferred from homology"/>
<protein>
    <submittedName>
        <fullName evidence="9">Mechanosensitive ion channel family protein</fullName>
    </submittedName>
</protein>
<dbReference type="AlphaFoldDB" id="A0A5B8U7I5"/>
<evidence type="ECO:0000256" key="6">
    <source>
        <dbReference type="SAM" id="MobiDB-lite"/>
    </source>
</evidence>
<comment type="subcellular location">
    <subcellularLocation>
        <location evidence="1">Membrane</location>
        <topology evidence="1">Multi-pass membrane protein</topology>
    </subcellularLocation>
</comment>
<feature type="transmembrane region" description="Helical" evidence="7">
    <location>
        <begin position="245"/>
        <end position="269"/>
    </location>
</feature>
<dbReference type="InterPro" id="IPR006685">
    <property type="entry name" value="MscS_channel_2nd"/>
</dbReference>
<feature type="transmembrane region" description="Helical" evidence="7">
    <location>
        <begin position="143"/>
        <end position="161"/>
    </location>
</feature>
<dbReference type="SUPFAM" id="SSF50182">
    <property type="entry name" value="Sm-like ribonucleoproteins"/>
    <property type="match status" value="1"/>
</dbReference>
<dbReference type="PANTHER" id="PTHR30221">
    <property type="entry name" value="SMALL-CONDUCTANCE MECHANOSENSITIVE CHANNEL"/>
    <property type="match status" value="1"/>
</dbReference>
<dbReference type="Gene3D" id="1.10.287.1260">
    <property type="match status" value="1"/>
</dbReference>
<evidence type="ECO:0000259" key="8">
    <source>
        <dbReference type="Pfam" id="PF00924"/>
    </source>
</evidence>
<dbReference type="InterPro" id="IPR023408">
    <property type="entry name" value="MscS_beta-dom_sf"/>
</dbReference>
<dbReference type="EMBL" id="CP042430">
    <property type="protein sequence ID" value="QEC48970.1"/>
    <property type="molecule type" value="Genomic_DNA"/>
</dbReference>
<comment type="similarity">
    <text evidence="2">Belongs to the MscS (TC 1.A.23) family.</text>
</comment>
<evidence type="ECO:0000256" key="1">
    <source>
        <dbReference type="ARBA" id="ARBA00004141"/>
    </source>
</evidence>
<evidence type="ECO:0000313" key="10">
    <source>
        <dbReference type="Proteomes" id="UP000321805"/>
    </source>
</evidence>
<keyword evidence="10" id="KW-1185">Reference proteome</keyword>
<dbReference type="GO" id="GO:0008381">
    <property type="term" value="F:mechanosensitive monoatomic ion channel activity"/>
    <property type="evidence" value="ECO:0007669"/>
    <property type="project" value="InterPro"/>
</dbReference>
<feature type="transmembrane region" description="Helical" evidence="7">
    <location>
        <begin position="173"/>
        <end position="190"/>
    </location>
</feature>
<dbReference type="InterPro" id="IPR011014">
    <property type="entry name" value="MscS_channel_TM-2"/>
</dbReference>
<name>A0A5B8U7I5_9ACTN</name>
<dbReference type="GO" id="GO:0016020">
    <property type="term" value="C:membrane"/>
    <property type="evidence" value="ECO:0007669"/>
    <property type="project" value="UniProtKB-SubCell"/>
</dbReference>
<evidence type="ECO:0000313" key="9">
    <source>
        <dbReference type="EMBL" id="QEC48970.1"/>
    </source>
</evidence>
<feature type="transmembrane region" description="Helical" evidence="7">
    <location>
        <begin position="211"/>
        <end position="233"/>
    </location>
</feature>
<dbReference type="OrthoDB" id="2373720at2"/>
<dbReference type="Gene3D" id="2.30.30.60">
    <property type="match status" value="1"/>
</dbReference>
<dbReference type="InterPro" id="IPR010920">
    <property type="entry name" value="LSM_dom_sf"/>
</dbReference>
<sequence length="411" mass="43902">MPGLLATACHPGLVTPAPAGRRVPTWAPWTRARAVGSSHVSPTRWWAPRSATSARARSTRSPTCSMTCCSSSCGEGLSPPRGAPGMCAQRHTDVQDRWHGGRANRSRPRPDPEPMKKLLHTRSHSWREAGLARQLSARAVKRARIQSLVLLPMIAGVLVLYSYRRGIFGVDEPVRIGTVLALVALGWQFARDLGRAAGPTLFRRLDPGTAGTVGFIVRFFTVVASVVVALRVAGLDPRTLAVGGAFTAVILGLAAQQTFGNLFAGLVLLSARPFRVGDRVRLQGGGLAGNIEGVVSSLGLLYTIFSNGEDQIMVPNNVVLNVAVIPLNEPSGVDLRARLRPGVTPVDIQALLEETVETPMRDRPRVALEEIDGDETVVRIGVSPENPTAGARLSSEVLRALASETRRAEAA</sequence>
<dbReference type="PANTHER" id="PTHR30221:SF1">
    <property type="entry name" value="SMALL-CONDUCTANCE MECHANOSENSITIVE CHANNEL"/>
    <property type="match status" value="1"/>
</dbReference>
<accession>A0A5B8U7I5</accession>
<feature type="region of interest" description="Disordered" evidence="6">
    <location>
        <begin position="93"/>
        <end position="116"/>
    </location>
</feature>
<dbReference type="Proteomes" id="UP000321805">
    <property type="component" value="Chromosome"/>
</dbReference>
<gene>
    <name evidence="9" type="ORF">FSW04_16250</name>
</gene>
<keyword evidence="4 7" id="KW-1133">Transmembrane helix</keyword>
<evidence type="ECO:0000256" key="4">
    <source>
        <dbReference type="ARBA" id="ARBA00022989"/>
    </source>
</evidence>
<evidence type="ECO:0000256" key="5">
    <source>
        <dbReference type="ARBA" id="ARBA00023136"/>
    </source>
</evidence>
<keyword evidence="3 7" id="KW-0812">Transmembrane</keyword>
<dbReference type="KEGG" id="bsol:FSW04_16250"/>
<organism evidence="9 10">
    <name type="scientific">Baekduia soli</name>
    <dbReference type="NCBI Taxonomy" id="496014"/>
    <lineage>
        <taxon>Bacteria</taxon>
        <taxon>Bacillati</taxon>
        <taxon>Actinomycetota</taxon>
        <taxon>Thermoleophilia</taxon>
        <taxon>Solirubrobacterales</taxon>
        <taxon>Baekduiaceae</taxon>
        <taxon>Baekduia</taxon>
    </lineage>
</organism>
<dbReference type="SUPFAM" id="SSF82861">
    <property type="entry name" value="Mechanosensitive channel protein MscS (YggB), transmembrane region"/>
    <property type="match status" value="1"/>
</dbReference>
<evidence type="ECO:0000256" key="7">
    <source>
        <dbReference type="SAM" id="Phobius"/>
    </source>
</evidence>
<dbReference type="Pfam" id="PF00924">
    <property type="entry name" value="MS_channel_2nd"/>
    <property type="match status" value="1"/>
</dbReference>
<evidence type="ECO:0000256" key="3">
    <source>
        <dbReference type="ARBA" id="ARBA00022692"/>
    </source>
</evidence>
<dbReference type="InterPro" id="IPR045275">
    <property type="entry name" value="MscS_archaea/bacteria_type"/>
</dbReference>